<keyword evidence="5" id="KW-1185">Reference proteome</keyword>
<dbReference type="Proteomes" id="UP000000270">
    <property type="component" value="Chromosome"/>
</dbReference>
<dbReference type="AlphaFoldDB" id="A8ICS0"/>
<evidence type="ECO:0000256" key="1">
    <source>
        <dbReference type="ARBA" id="ARBA00004924"/>
    </source>
</evidence>
<dbReference type="PANTHER" id="PTHR31438:SF1">
    <property type="entry name" value="LYSINE N-ACYLTRANSFERASE C17G9.06C-RELATED"/>
    <property type="match status" value="1"/>
</dbReference>
<dbReference type="eggNOG" id="COG1670">
    <property type="taxonomic scope" value="Bacteria"/>
</dbReference>
<dbReference type="HOGENOM" id="CLU_039848_0_0_5"/>
<organism evidence="4 5">
    <name type="scientific">Azorhizobium caulinodans (strain ATCC 43989 / DSM 5975 / JCM 20966 / LMG 6465 / NBRC 14845 / NCIMB 13405 / ORS 571)</name>
    <dbReference type="NCBI Taxonomy" id="438753"/>
    <lineage>
        <taxon>Bacteria</taxon>
        <taxon>Pseudomonadati</taxon>
        <taxon>Pseudomonadota</taxon>
        <taxon>Alphaproteobacteria</taxon>
        <taxon>Hyphomicrobiales</taxon>
        <taxon>Xanthobacteraceae</taxon>
        <taxon>Azorhizobium</taxon>
    </lineage>
</organism>
<dbReference type="SMART" id="SM01006">
    <property type="entry name" value="AlcB"/>
    <property type="match status" value="1"/>
</dbReference>
<dbReference type="Pfam" id="PF13523">
    <property type="entry name" value="Acetyltransf_8"/>
    <property type="match status" value="1"/>
</dbReference>
<proteinExistence type="predicted"/>
<protein>
    <submittedName>
        <fullName evidence="4">Putative siderophore biosynthesis protein</fullName>
    </submittedName>
</protein>
<dbReference type="GO" id="GO:0019290">
    <property type="term" value="P:siderophore biosynthetic process"/>
    <property type="evidence" value="ECO:0007669"/>
    <property type="project" value="InterPro"/>
</dbReference>
<dbReference type="InterPro" id="IPR019432">
    <property type="entry name" value="Acyltransferase_MbtK/IucB-like"/>
</dbReference>
<reference evidence="4 5" key="4">
    <citation type="journal article" date="2009" name="Appl. Environ. Microbiol.">
        <title>Comparative genome-wide transcriptional profiling of Azorhizobium caulinodans ORS571 grown under free-living and symbiotic conditions.</title>
        <authorList>
            <person name="Tsukada S."/>
            <person name="Aono T."/>
            <person name="Akiba N."/>
            <person name="Lee KB."/>
            <person name="Liu CT."/>
            <person name="Toyazaki H."/>
            <person name="Oyaizu H."/>
        </authorList>
    </citation>
    <scope>NUCLEOTIDE SEQUENCE [LARGE SCALE GENOMIC DNA]</scope>
    <source>
        <strain evidence="5">ATCC 43989 / DSM 5975 / JCM 20966 / LMG 6465 / NBRC 14845 / NCIMB 13405 / ORS 571</strain>
    </source>
</reference>
<dbReference type="KEGG" id="azc:AZC_3245"/>
<dbReference type="SUPFAM" id="SSF55729">
    <property type="entry name" value="Acyl-CoA N-acyltransferases (Nat)"/>
    <property type="match status" value="1"/>
</dbReference>
<evidence type="ECO:0000313" key="4">
    <source>
        <dbReference type="EMBL" id="BAF89243.1"/>
    </source>
</evidence>
<feature type="region of interest" description="Disordered" evidence="2">
    <location>
        <begin position="37"/>
        <end position="76"/>
    </location>
</feature>
<dbReference type="STRING" id="438753.AZC_3245"/>
<evidence type="ECO:0000313" key="5">
    <source>
        <dbReference type="Proteomes" id="UP000000270"/>
    </source>
</evidence>
<dbReference type="GO" id="GO:0016410">
    <property type="term" value="F:N-acyltransferase activity"/>
    <property type="evidence" value="ECO:0007669"/>
    <property type="project" value="TreeGrafter"/>
</dbReference>
<gene>
    <name evidence="4" type="ordered locus">AZC_3245</name>
</gene>
<accession>A8ICS0</accession>
<dbReference type="Gene3D" id="3.40.630.30">
    <property type="match status" value="1"/>
</dbReference>
<name>A8ICS0_AZOC5</name>
<reference evidence="4 5" key="6">
    <citation type="journal article" date="2011" name="Appl. Environ. Microbiol.">
        <title>Involvement of the azorhizobial chromosome partition gene (parA) in the onset of bacteroid differentiation during Sesbania rostrata stem nodule development.</title>
        <authorList>
            <person name="Liu CT."/>
            <person name="Lee KB."/>
            <person name="Wang YS."/>
            <person name="Peng MH."/>
            <person name="Lee KT."/>
            <person name="Suzuki S."/>
            <person name="Suzuki T."/>
            <person name="Oyaizu H."/>
        </authorList>
    </citation>
    <scope>NUCLEOTIDE SEQUENCE [LARGE SCALE GENOMIC DNA]</scope>
    <source>
        <strain evidence="5">ATCC 43989 / DSM 5975 / JCM 20966 / LMG 6465 / NBRC 14845 / NCIMB 13405 / ORS 571</strain>
    </source>
</reference>
<feature type="compositionally biased region" description="Low complexity" evidence="2">
    <location>
        <begin position="50"/>
        <end position="61"/>
    </location>
</feature>
<reference evidence="5" key="2">
    <citation type="submission" date="2007-04" db="EMBL/GenBank/DDBJ databases">
        <title>Complete genome sequence of the nitrogen-fixing bacterium Azorhizobium caulinodans ORS571.</title>
        <authorList>
            <person name="Lee K.B."/>
            <person name="Backer P.D."/>
            <person name="Aono T."/>
            <person name="Liu C.T."/>
            <person name="Suzuki S."/>
            <person name="Suzuki T."/>
            <person name="Kaneko T."/>
            <person name="Yamada M."/>
            <person name="Tabata S."/>
            <person name="Kupfer D.M."/>
            <person name="Najar F.Z."/>
            <person name="Wiley G.B."/>
            <person name="Roe B."/>
            <person name="Binnewies T."/>
            <person name="Ussery D."/>
            <person name="Vereecke D."/>
            <person name="Gevers D."/>
            <person name="Holsters M."/>
            <person name="Oyaizu H."/>
        </authorList>
    </citation>
    <scope>NUCLEOTIDE SEQUENCE [LARGE SCALE GENOMIC DNA]</scope>
    <source>
        <strain evidence="5">ATCC 43989 / DSM 5975 / JCM 20966 / LMG 6465 / NBRC 14845 / NCIMB 13405 / ORS 571</strain>
    </source>
</reference>
<evidence type="ECO:0000256" key="2">
    <source>
        <dbReference type="SAM" id="MobiDB-lite"/>
    </source>
</evidence>
<evidence type="ECO:0000259" key="3">
    <source>
        <dbReference type="SMART" id="SM01006"/>
    </source>
</evidence>
<dbReference type="EMBL" id="AP009384">
    <property type="protein sequence ID" value="BAF89243.1"/>
    <property type="molecule type" value="Genomic_DNA"/>
</dbReference>
<reference evidence="4 5" key="5">
    <citation type="journal article" date="2010" name="Appl. Environ. Microbiol.">
        <title>phrR-like gene praR of Azorhizobium caulinodans ORS571 is essential for symbiosis with Sesbania rostrata and is involved in expression of reb genes.</title>
        <authorList>
            <person name="Akiba N."/>
            <person name="Aono T."/>
            <person name="Toyazaki H."/>
            <person name="Sato S."/>
            <person name="Oyaizu H."/>
        </authorList>
    </citation>
    <scope>NUCLEOTIDE SEQUENCE [LARGE SCALE GENOMIC DNA]</scope>
    <source>
        <strain evidence="5">ATCC 43989 / DSM 5975 / JCM 20966 / LMG 6465 / NBRC 14845 / NCIMB 13405 / ORS 571</strain>
    </source>
</reference>
<sequence length="443" mass="48716">MASLPVPHDRARLVLAWLVVPHRALPAAALLARTNEAPPHLGAGSKKTPARSAGAKSSRGSYVLSKRSHQARPSGTGDCMTIAELVTLTGQRRPFVALAATDRPVEVHVGAQSVRIAAGDASVSLGWQRQGGGALLTGALLDPRADMLLLAACEALFGSFPELTHVALAPDLAPAAVAGLITHGPAQLVDGLPRIEPDLLWQMSALWLPGSGGVFPQRLVTENGIRHPRRPPMRDGLLYARSIPWLGQSITFETADPERHLPAFHRWMNDPRVAEIWEETGDLAQHRAYLEERRADPHVVPVIGSFGGVPFGYFELYWARENRLGPHYEAQDYDRGWHVLVGEEAFRGKAYISAWLPSLMHFMFLDDPRTQRIVGEPRATHAQQIRNLDRSGFAKVKHVDFSHKRALLVMLLRERFFGDRLWQPDFDATAQPVLPVAAQAVPA</sequence>
<dbReference type="InterPro" id="IPR016181">
    <property type="entry name" value="Acyl_CoA_acyltransferase"/>
</dbReference>
<reference evidence="4 5" key="3">
    <citation type="journal article" date="2008" name="BMC Genomics">
        <title>The genome of the versatile nitrogen fixer Azorhizobium caulinodans ORS571.</title>
        <authorList>
            <person name="Lee KB."/>
            <person name="Backer P.D."/>
            <person name="Aono T."/>
            <person name="Liu CT."/>
            <person name="Suzuki S."/>
            <person name="Suzuki T."/>
            <person name="Kaneko T."/>
            <person name="Yamada M."/>
            <person name="Tabata S."/>
            <person name="Kupfer D.M."/>
            <person name="Najar F.Z."/>
            <person name="Wiley G.B."/>
            <person name="Roe B."/>
            <person name="Binnewies T.T."/>
            <person name="Ussery D.W."/>
            <person name="D'Haeze W."/>
            <person name="Herder J.D."/>
            <person name="Gevers D."/>
            <person name="Vereecke D."/>
            <person name="Holsters M."/>
            <person name="Oyaizu H."/>
        </authorList>
    </citation>
    <scope>NUCLEOTIDE SEQUENCE [LARGE SCALE GENOMIC DNA]</scope>
    <source>
        <strain evidence="5">ATCC 43989 / DSM 5975 / JCM 20966 / LMG 6465 / NBRC 14845 / NCIMB 13405 / ORS 571</strain>
    </source>
</reference>
<comment type="pathway">
    <text evidence="1">Siderophore biosynthesis.</text>
</comment>
<reference evidence="4 5" key="1">
    <citation type="journal article" date="2007" name="Appl. Environ. Microbiol.">
        <title>Rhizobial factors required for stem nodule maturation and maintenance in Sesbania rostrata-Azorhizobium caulinodans ORS571 symbiosis.</title>
        <authorList>
            <person name="Suzuki S."/>
            <person name="Aono T."/>
            <person name="Lee KB."/>
            <person name="Suzuki T."/>
            <person name="Liu CT."/>
            <person name="Miwa H."/>
            <person name="Wakao S."/>
            <person name="Iki T."/>
            <person name="Oyaizu H."/>
        </authorList>
    </citation>
    <scope>NUCLEOTIDE SEQUENCE [LARGE SCALE GENOMIC DNA]</scope>
    <source>
        <strain evidence="5">ATCC 43989 / DSM 5975 / JCM 20966 / LMG 6465 / NBRC 14845 / NCIMB 13405 / ORS 571</strain>
    </source>
</reference>
<dbReference type="PANTHER" id="PTHR31438">
    <property type="entry name" value="LYSINE N-ACYLTRANSFERASE C17G9.06C-RELATED"/>
    <property type="match status" value="1"/>
</dbReference>
<feature type="domain" description="Acyltransferase MbtK/IucB-like conserved" evidence="3">
    <location>
        <begin position="253"/>
        <end position="300"/>
    </location>
</feature>